<keyword evidence="3" id="KW-0812">Transmembrane</keyword>
<comment type="caution">
    <text evidence="5">The sequence shown here is derived from an EMBL/GenBank/DDBJ whole genome shotgun (WGS) entry which is preliminary data.</text>
</comment>
<dbReference type="Gene3D" id="3.30.200.20">
    <property type="entry name" value="Phosphorylase Kinase, domain 1"/>
    <property type="match status" value="1"/>
</dbReference>
<dbReference type="Pfam" id="PF00069">
    <property type="entry name" value="Pkinase"/>
    <property type="match status" value="1"/>
</dbReference>
<keyword evidence="5" id="KW-0808">Transferase</keyword>
<dbReference type="SMART" id="SM00220">
    <property type="entry name" value="S_TKc"/>
    <property type="match status" value="1"/>
</dbReference>
<dbReference type="EMBL" id="SLUB01000028">
    <property type="protein sequence ID" value="THE11478.1"/>
    <property type="molecule type" value="Genomic_DNA"/>
</dbReference>
<reference evidence="5 6" key="1">
    <citation type="journal article" date="2019" name="Indoor Air">
        <title>Impacts of indoor surface finishes on bacterial viability.</title>
        <authorList>
            <person name="Hu J."/>
            <person name="Maamar S.B."/>
            <person name="Glawe A.J."/>
            <person name="Gottel N."/>
            <person name="Gilbert J.A."/>
            <person name="Hartmann E.M."/>
        </authorList>
    </citation>
    <scope>NUCLEOTIDE SEQUENCE [LARGE SCALE GENOMIC DNA]</scope>
    <source>
        <strain evidence="5 6">AF060A6</strain>
    </source>
</reference>
<dbReference type="RefSeq" id="WP_136380373.1">
    <property type="nucleotide sequence ID" value="NZ_SLUB01000028.1"/>
</dbReference>
<feature type="compositionally biased region" description="Polar residues" evidence="2">
    <location>
        <begin position="272"/>
        <end position="281"/>
    </location>
</feature>
<feature type="transmembrane region" description="Helical" evidence="3">
    <location>
        <begin position="318"/>
        <end position="339"/>
    </location>
</feature>
<dbReference type="GO" id="GO:0005524">
    <property type="term" value="F:ATP binding"/>
    <property type="evidence" value="ECO:0007669"/>
    <property type="project" value="UniProtKB-UniRule"/>
</dbReference>
<evidence type="ECO:0000313" key="5">
    <source>
        <dbReference type="EMBL" id="THE11478.1"/>
    </source>
</evidence>
<accession>A0A4S3PPS4</accession>
<dbReference type="STRING" id="1033734.GCA_000285535_04567"/>
<dbReference type="AlphaFoldDB" id="A0A4S3PPS4"/>
<dbReference type="PROSITE" id="PS00107">
    <property type="entry name" value="PROTEIN_KINASE_ATP"/>
    <property type="match status" value="1"/>
</dbReference>
<dbReference type="InterPro" id="IPR011009">
    <property type="entry name" value="Kinase-like_dom_sf"/>
</dbReference>
<keyword evidence="5" id="KW-0418">Kinase</keyword>
<dbReference type="PROSITE" id="PS50011">
    <property type="entry name" value="PROTEIN_KINASE_DOM"/>
    <property type="match status" value="1"/>
</dbReference>
<keyword evidence="1" id="KW-0547">Nucleotide-binding</keyword>
<feature type="region of interest" description="Disordered" evidence="2">
    <location>
        <begin position="272"/>
        <end position="312"/>
    </location>
</feature>
<evidence type="ECO:0000256" key="1">
    <source>
        <dbReference type="PROSITE-ProRule" id="PRU10141"/>
    </source>
</evidence>
<evidence type="ECO:0000313" key="6">
    <source>
        <dbReference type="Proteomes" id="UP000306477"/>
    </source>
</evidence>
<organism evidence="5 6">
    <name type="scientific">Bacillus timonensis</name>
    <dbReference type="NCBI Taxonomy" id="1033734"/>
    <lineage>
        <taxon>Bacteria</taxon>
        <taxon>Bacillati</taxon>
        <taxon>Bacillota</taxon>
        <taxon>Bacilli</taxon>
        <taxon>Bacillales</taxon>
        <taxon>Bacillaceae</taxon>
        <taxon>Bacillus</taxon>
    </lineage>
</organism>
<dbReference type="OrthoDB" id="583109at2"/>
<proteinExistence type="predicted"/>
<dbReference type="PANTHER" id="PTHR44167:SF31">
    <property type="entry name" value="PROTEIN CBG02007"/>
    <property type="match status" value="1"/>
</dbReference>
<keyword evidence="6" id="KW-1185">Reference proteome</keyword>
<feature type="compositionally biased region" description="Polar residues" evidence="2">
    <location>
        <begin position="290"/>
        <end position="305"/>
    </location>
</feature>
<keyword evidence="3" id="KW-1133">Transmembrane helix</keyword>
<evidence type="ECO:0000259" key="4">
    <source>
        <dbReference type="PROSITE" id="PS50011"/>
    </source>
</evidence>
<evidence type="ECO:0000256" key="3">
    <source>
        <dbReference type="SAM" id="Phobius"/>
    </source>
</evidence>
<evidence type="ECO:0000256" key="2">
    <source>
        <dbReference type="SAM" id="MobiDB-lite"/>
    </source>
</evidence>
<dbReference type="GO" id="GO:0004674">
    <property type="term" value="F:protein serine/threonine kinase activity"/>
    <property type="evidence" value="ECO:0007669"/>
    <property type="project" value="TreeGrafter"/>
</dbReference>
<sequence length="342" mass="38238">MMNNTMKSQVCKVSPGTVITGKWHKKSYRVVRPLGQGANGIVYLAESIDGPVALKISENGVTITSEVNVLKHFSMVQGSALGPSFIDVDDWIRPGFSSPISFYVMEYIRGESFLSFIEKRGKEWTGILCLQLLSDLDRLHQEGWVFGDLKPDNLLVAGNPPKIRCIDVGGTTAQGRAIKEFTEFFDRGYWGAGSRKAEASYDLFAVAMIIINAAYPNRFTKTDQPLKQLKSIISNTDSLRKFDTVLYDAIDGKYQRAAEMRKDLVAKLSQANKNHTPLQKSRTTRKSQARTKITSQSQARSNVSRANRRLKPKKQKGGVLETVLLLLFVSLGYLLYLYGQIL</sequence>
<dbReference type="InterPro" id="IPR000719">
    <property type="entry name" value="Prot_kinase_dom"/>
</dbReference>
<gene>
    <name evidence="5" type="ORF">E1I69_14945</name>
</gene>
<keyword evidence="3" id="KW-0472">Membrane</keyword>
<dbReference type="InterPro" id="IPR017441">
    <property type="entry name" value="Protein_kinase_ATP_BS"/>
</dbReference>
<dbReference type="Proteomes" id="UP000306477">
    <property type="component" value="Unassembled WGS sequence"/>
</dbReference>
<dbReference type="GO" id="GO:0005737">
    <property type="term" value="C:cytoplasm"/>
    <property type="evidence" value="ECO:0007669"/>
    <property type="project" value="TreeGrafter"/>
</dbReference>
<feature type="domain" description="Protein kinase" evidence="4">
    <location>
        <begin position="28"/>
        <end position="278"/>
    </location>
</feature>
<dbReference type="Gene3D" id="1.10.510.10">
    <property type="entry name" value="Transferase(Phosphotransferase) domain 1"/>
    <property type="match status" value="1"/>
</dbReference>
<name>A0A4S3PPS4_9BACI</name>
<dbReference type="PANTHER" id="PTHR44167">
    <property type="entry name" value="OVARIAN-SPECIFIC SERINE/THREONINE-PROTEIN KINASE LOK-RELATED"/>
    <property type="match status" value="1"/>
</dbReference>
<protein>
    <submittedName>
        <fullName evidence="5">Protein kinase family protein</fullName>
    </submittedName>
</protein>
<feature type="binding site" evidence="1">
    <location>
        <position position="55"/>
    </location>
    <ligand>
        <name>ATP</name>
        <dbReference type="ChEBI" id="CHEBI:30616"/>
    </ligand>
</feature>
<keyword evidence="1" id="KW-0067">ATP-binding</keyword>
<dbReference type="SUPFAM" id="SSF56112">
    <property type="entry name" value="Protein kinase-like (PK-like)"/>
    <property type="match status" value="1"/>
</dbReference>